<keyword evidence="6" id="KW-0227">DNA damage</keyword>
<dbReference type="SUPFAM" id="SSF50978">
    <property type="entry name" value="WD40 repeat-like"/>
    <property type="match status" value="1"/>
</dbReference>
<proteinExistence type="inferred from homology"/>
<dbReference type="InterPro" id="IPR001680">
    <property type="entry name" value="WD40_rpt"/>
</dbReference>
<dbReference type="GO" id="GO:0043527">
    <property type="term" value="C:tRNA methyltransferase complex"/>
    <property type="evidence" value="ECO:0007669"/>
    <property type="project" value="TreeGrafter"/>
</dbReference>
<organism evidence="11 12">
    <name type="scientific">Microcaecilia unicolor</name>
    <dbReference type="NCBI Taxonomy" id="1415580"/>
    <lineage>
        <taxon>Eukaryota</taxon>
        <taxon>Metazoa</taxon>
        <taxon>Chordata</taxon>
        <taxon>Craniata</taxon>
        <taxon>Vertebrata</taxon>
        <taxon>Euteleostomi</taxon>
        <taxon>Amphibia</taxon>
        <taxon>Gymnophiona</taxon>
        <taxon>Siphonopidae</taxon>
        <taxon>Microcaecilia</taxon>
    </lineage>
</organism>
<sequence>MAMLAVCGDEVAVSVGCMLIAVSLQGSNRRPFLYDCSTVERKPLDYKREDEVYEVQGSDRILSAAFSASGNYFALTDDNKRLILFCTKPSWKCLSIRTVVRRCSSLTITHSEDRILVADKSGDVYSFSMVELHKKGELELGHLSMLLDVAVSPDDKYIITSDRDEKIRVSLLRAPYNIISFCLGHREFVSRILVLPTAGNVLLSSSGDSTLRLWKYEEGREMQCYDLTSCSPSTGESLEKKIAVSRIISCCPGNFVAVLCDSIPIVYMFRFDVVSEQLIHIQTISLEHRGWDIAFDTSLGLWVLQEDKDKIIILYRFVEGHWQSICEDEGLKKISTIFQEHLTPLQEHLSGESFYNDLYKSTYDNMATYLSKKKERQEQLKQRKRKHLGVDEQSKILRTERSSSCL</sequence>
<dbReference type="CTD" id="10785"/>
<evidence type="ECO:0000256" key="8">
    <source>
        <dbReference type="ARBA" id="ARBA00023242"/>
    </source>
</evidence>
<comment type="similarity">
    <text evidence="9">Belongs to the WD repeat TRM82 family.</text>
</comment>
<dbReference type="InterPro" id="IPR015943">
    <property type="entry name" value="WD40/YVTN_repeat-like_dom_sf"/>
</dbReference>
<gene>
    <name evidence="12" type="primary">WDR4</name>
</gene>
<dbReference type="FunFam" id="2.130.10.10:FF:000454">
    <property type="entry name" value="tRNA (guanine-N(7)-)-methyltransferase non-catalytic subunit WDR4"/>
    <property type="match status" value="1"/>
</dbReference>
<reference evidence="12" key="1">
    <citation type="submission" date="2025-08" db="UniProtKB">
        <authorList>
            <consortium name="RefSeq"/>
        </authorList>
    </citation>
    <scope>IDENTIFICATION</scope>
</reference>
<dbReference type="KEGG" id="muo:115470538"/>
<evidence type="ECO:0000256" key="6">
    <source>
        <dbReference type="ARBA" id="ARBA00022763"/>
    </source>
</evidence>
<evidence type="ECO:0000256" key="9">
    <source>
        <dbReference type="HAMAP-Rule" id="MF_03056"/>
    </source>
</evidence>
<dbReference type="FunCoup" id="A0A6P7Y3E7">
    <property type="interactions" value="1398"/>
</dbReference>
<keyword evidence="5 9" id="KW-0677">Repeat</keyword>
<keyword evidence="2" id="KW-0158">Chromosome</keyword>
<dbReference type="HAMAP" id="MF_03056">
    <property type="entry name" value="TRM82"/>
    <property type="match status" value="1"/>
</dbReference>
<dbReference type="GeneID" id="115470538"/>
<dbReference type="Gene3D" id="2.130.10.10">
    <property type="entry name" value="YVTN repeat-like/Quinoprotein amine dehydrogenase"/>
    <property type="match status" value="1"/>
</dbReference>
<dbReference type="GO" id="GO:0005634">
    <property type="term" value="C:nucleus"/>
    <property type="evidence" value="ECO:0007669"/>
    <property type="project" value="UniProtKB-SubCell"/>
</dbReference>
<evidence type="ECO:0000256" key="2">
    <source>
        <dbReference type="ARBA" id="ARBA00022454"/>
    </source>
</evidence>
<dbReference type="OrthoDB" id="371245at2759"/>
<dbReference type="RefSeq" id="XP_030059646.1">
    <property type="nucleotide sequence ID" value="XM_030203786.1"/>
</dbReference>
<keyword evidence="11" id="KW-1185">Reference proteome</keyword>
<keyword evidence="7" id="KW-0007">Acetylation</keyword>
<feature type="repeat" description="WD" evidence="10">
    <location>
        <begin position="182"/>
        <end position="224"/>
    </location>
</feature>
<dbReference type="Pfam" id="PF00400">
    <property type="entry name" value="WD40"/>
    <property type="match status" value="2"/>
</dbReference>
<evidence type="ECO:0000313" key="11">
    <source>
        <dbReference type="Proteomes" id="UP000515156"/>
    </source>
</evidence>
<keyword evidence="8 9" id="KW-0539">Nucleus</keyword>
<evidence type="ECO:0000256" key="3">
    <source>
        <dbReference type="ARBA" id="ARBA00022574"/>
    </source>
</evidence>
<dbReference type="SMART" id="SM00320">
    <property type="entry name" value="WD40"/>
    <property type="match status" value="4"/>
</dbReference>
<dbReference type="UniPathway" id="UPA00989"/>
<keyword evidence="4 9" id="KW-0819">tRNA processing</keyword>
<dbReference type="Proteomes" id="UP000515156">
    <property type="component" value="Chromosome 5"/>
</dbReference>
<dbReference type="GO" id="GO:0005829">
    <property type="term" value="C:cytosol"/>
    <property type="evidence" value="ECO:0007669"/>
    <property type="project" value="TreeGrafter"/>
</dbReference>
<comment type="pathway">
    <text evidence="9">tRNA modification; N(7)-methylguanine-tRNA biosynthesis.</text>
</comment>
<dbReference type="PANTHER" id="PTHR16288:SF0">
    <property type="entry name" value="TRNA (GUANINE-N(7)-)-METHYLTRANSFERASE NON-CATALYTIC SUBUNIT WDR4"/>
    <property type="match status" value="1"/>
</dbReference>
<evidence type="ECO:0000256" key="7">
    <source>
        <dbReference type="ARBA" id="ARBA00022990"/>
    </source>
</evidence>
<dbReference type="PROSITE" id="PS50082">
    <property type="entry name" value="WD_REPEATS_2"/>
    <property type="match status" value="1"/>
</dbReference>
<dbReference type="AlphaFoldDB" id="A0A6P7Y3E7"/>
<dbReference type="GO" id="GO:0106004">
    <property type="term" value="P:tRNA (guanine-N7)-methylation"/>
    <property type="evidence" value="ECO:0007669"/>
    <property type="project" value="UniProtKB-UniRule"/>
</dbReference>
<dbReference type="InterPro" id="IPR028884">
    <property type="entry name" value="Trm82"/>
</dbReference>
<evidence type="ECO:0000256" key="5">
    <source>
        <dbReference type="ARBA" id="ARBA00022737"/>
    </source>
</evidence>
<comment type="subcellular location">
    <subcellularLocation>
        <location evidence="1 9">Nucleus</location>
    </subcellularLocation>
</comment>
<dbReference type="PANTHER" id="PTHR16288">
    <property type="entry name" value="WD40 REPEAT PROTEIN 4"/>
    <property type="match status" value="1"/>
</dbReference>
<dbReference type="InParanoid" id="A0A6P7Y3E7"/>
<evidence type="ECO:0000256" key="4">
    <source>
        <dbReference type="ARBA" id="ARBA00022694"/>
    </source>
</evidence>
<evidence type="ECO:0000256" key="1">
    <source>
        <dbReference type="ARBA" id="ARBA00004123"/>
    </source>
</evidence>
<keyword evidence="3 9" id="KW-0853">WD repeat</keyword>
<dbReference type="InterPro" id="IPR036322">
    <property type="entry name" value="WD40_repeat_dom_sf"/>
</dbReference>
<protein>
    <submittedName>
        <fullName evidence="12">tRNA (Guanine-N(7)-)-methyltransferase non-catalytic subunit WDR4 isoform X1</fullName>
    </submittedName>
</protein>
<comment type="function">
    <text evidence="9">Required for the formation of N(7)-methylguanine at position 46 (m7G46) in tRNA. In the complex, it is required to stabilize and induce conformational changes of the catalytic subunit.</text>
</comment>
<dbReference type="GO" id="GO:0006974">
    <property type="term" value="P:DNA damage response"/>
    <property type="evidence" value="ECO:0007669"/>
    <property type="project" value="UniProtKB-KW"/>
</dbReference>
<accession>A0A6P7Y3E7</accession>
<evidence type="ECO:0000313" key="12">
    <source>
        <dbReference type="RefSeq" id="XP_030059646.1"/>
    </source>
</evidence>
<name>A0A6P7Y3E7_9AMPH</name>
<evidence type="ECO:0000256" key="10">
    <source>
        <dbReference type="PROSITE-ProRule" id="PRU00221"/>
    </source>
</evidence>